<sequence length="338" mass="40642">MTARGDFVASIFIVITTPGITLFILRLCLHYIFQKAIGRKDLSKIEKEQPIFSRILYLYPWKYIERYKIVFALIQIMYFISICSIGASIVVFLSEYMHTGNLVKTLNSNHIAYAMLPMMICMLVTPILYSTLEQFLGKEQEPIDTERIEKLLRQYMQHKAFLQKKDLSRRRMQRIVEDMTATLVYILKQMDTQKYFLDLEERTEKIVFAINGLEEIELFLEQKHLEKDLNWSTFTMYSYPFVHQYHCAKEKYLSKKIDDRDYEFDNMELVVSAFFNQIMCSYESFRIIAYDPAEYLKRPLKIFLHLLDDFEQRCYEQQIENTEEIKNYYYRRLNKLGE</sequence>
<evidence type="ECO:0000256" key="1">
    <source>
        <dbReference type="SAM" id="Phobius"/>
    </source>
</evidence>
<gene>
    <name evidence="2" type="ORF">KQI75_01110</name>
</gene>
<feature type="transmembrane region" description="Helical" evidence="1">
    <location>
        <begin position="111"/>
        <end position="129"/>
    </location>
</feature>
<keyword evidence="3" id="KW-1185">Reference proteome</keyword>
<protein>
    <submittedName>
        <fullName evidence="2">Uncharacterized protein</fullName>
    </submittedName>
</protein>
<dbReference type="RefSeq" id="WP_216468846.1">
    <property type="nucleotide sequence ID" value="NZ_JAHLQI010000001.1"/>
</dbReference>
<keyword evidence="1" id="KW-0812">Transmembrane</keyword>
<accession>A0ABS6ENS2</accession>
<organism evidence="2 3">
    <name type="scientific">Butyricicoccus intestinisimiae</name>
    <dbReference type="NCBI Taxonomy" id="2841509"/>
    <lineage>
        <taxon>Bacteria</taxon>
        <taxon>Bacillati</taxon>
        <taxon>Bacillota</taxon>
        <taxon>Clostridia</taxon>
        <taxon>Eubacteriales</taxon>
        <taxon>Butyricicoccaceae</taxon>
        <taxon>Butyricicoccus</taxon>
    </lineage>
</organism>
<reference evidence="2 3" key="1">
    <citation type="submission" date="2021-06" db="EMBL/GenBank/DDBJ databases">
        <authorList>
            <person name="Sun Q."/>
            <person name="Li D."/>
        </authorList>
    </citation>
    <scope>NUCLEOTIDE SEQUENCE [LARGE SCALE GENOMIC DNA]</scope>
    <source>
        <strain evidence="2 3">MSJd-7</strain>
    </source>
</reference>
<proteinExistence type="predicted"/>
<dbReference type="EMBL" id="JAHLQI010000001">
    <property type="protein sequence ID" value="MBU5489237.1"/>
    <property type="molecule type" value="Genomic_DNA"/>
</dbReference>
<keyword evidence="1" id="KW-1133">Transmembrane helix</keyword>
<dbReference type="Proteomes" id="UP000783588">
    <property type="component" value="Unassembled WGS sequence"/>
</dbReference>
<evidence type="ECO:0000313" key="3">
    <source>
        <dbReference type="Proteomes" id="UP000783588"/>
    </source>
</evidence>
<evidence type="ECO:0000313" key="2">
    <source>
        <dbReference type="EMBL" id="MBU5489237.1"/>
    </source>
</evidence>
<comment type="caution">
    <text evidence="2">The sequence shown here is derived from an EMBL/GenBank/DDBJ whole genome shotgun (WGS) entry which is preliminary data.</text>
</comment>
<feature type="transmembrane region" description="Helical" evidence="1">
    <location>
        <begin position="69"/>
        <end position="91"/>
    </location>
</feature>
<keyword evidence="1" id="KW-0472">Membrane</keyword>
<feature type="transmembrane region" description="Helical" evidence="1">
    <location>
        <begin position="12"/>
        <end position="33"/>
    </location>
</feature>
<name>A0ABS6ENS2_9FIRM</name>